<evidence type="ECO:0000313" key="1">
    <source>
        <dbReference type="EMBL" id="VFQ46724.1"/>
    </source>
</evidence>
<evidence type="ECO:0000313" key="2">
    <source>
        <dbReference type="Proteomes" id="UP000507962"/>
    </source>
</evidence>
<dbReference type="InterPro" id="IPR011990">
    <property type="entry name" value="TPR-like_helical_dom_sf"/>
</dbReference>
<sequence length="461" mass="52495">MSLIFAKKNKVGNICIVSDTRLNYDPGRKLPTYSDYQKNGGLKLFLVDNRKVAIAFAGLSSEAQDAFDTIDLEYFEIHKVLATLKQSSSSHNTDYLVFTALDKVIYKISDGEITQPSYAYIGDFDGYQLLTKKIDLSSDINELESAMNMVISDSNIKTVGGYCISVVLEGGLFRYVNRHYFSQFKGRIKLSTTPTTIPLVSYPANDTYSYTWTGDENGFAFYFYEAKLGLVYLPLRIYPVKTSTQVGFDDFDKQLSQYNLKLPVRISSTCEEETLIEFSYELYKEAQYQRCIDKISSLGQRIKVNPKVYFQANYLLGCCYKELGIENEKQNITEAIKLLEKSNEYFNILTMHYEPEFSVLINKGIASNYLGYMTEKLSFKKAYFENAVNDFTLSIALDSKKTIPYQNRAAANYELLRFCQSKQDLSELAGQIVEDCDLALHIDQNLQLAANLKMHVLAMLA</sequence>
<keyword evidence="2" id="KW-1185">Reference proteome</keyword>
<dbReference type="AlphaFoldDB" id="A0A4U8YSI4"/>
<dbReference type="EMBL" id="CAADHO010000010">
    <property type="protein sequence ID" value="VFQ46724.1"/>
    <property type="molecule type" value="Genomic_DNA"/>
</dbReference>
<accession>A0A4U8YSI4</accession>
<dbReference type="Proteomes" id="UP000507962">
    <property type="component" value="Unassembled WGS sequence"/>
</dbReference>
<dbReference type="RefSeq" id="WP_180145014.1">
    <property type="nucleotide sequence ID" value="NZ_CAADHO010000010.1"/>
</dbReference>
<evidence type="ECO:0008006" key="3">
    <source>
        <dbReference type="Google" id="ProtNLM"/>
    </source>
</evidence>
<dbReference type="Gene3D" id="1.25.40.10">
    <property type="entry name" value="Tetratricopeptide repeat domain"/>
    <property type="match status" value="1"/>
</dbReference>
<name>A0A4U8YSI4_9BACT</name>
<gene>
    <name evidence="1" type="ORF">MSL71_43940</name>
</gene>
<protein>
    <recommendedName>
        <fullName evidence="3">Tetratricopeptide-like helical domain</fullName>
    </recommendedName>
</protein>
<proteinExistence type="predicted"/>
<organism evidence="1 2">
    <name type="scientific">Desulfoluna butyratoxydans</name>
    <dbReference type="NCBI Taxonomy" id="231438"/>
    <lineage>
        <taxon>Bacteria</taxon>
        <taxon>Pseudomonadati</taxon>
        <taxon>Thermodesulfobacteriota</taxon>
        <taxon>Desulfobacteria</taxon>
        <taxon>Desulfobacterales</taxon>
        <taxon>Desulfolunaceae</taxon>
        <taxon>Desulfoluna</taxon>
    </lineage>
</organism>
<reference evidence="1 2" key="1">
    <citation type="submission" date="2019-03" db="EMBL/GenBank/DDBJ databases">
        <authorList>
            <person name="Nijsse B."/>
        </authorList>
    </citation>
    <scope>NUCLEOTIDE SEQUENCE [LARGE SCALE GENOMIC DNA]</scope>
    <source>
        <strain evidence="1">Desulfoluna butyratoxydans MSL71</strain>
    </source>
</reference>